<keyword evidence="3" id="KW-1185">Reference proteome</keyword>
<feature type="transmembrane region" description="Helical" evidence="1">
    <location>
        <begin position="86"/>
        <end position="104"/>
    </location>
</feature>
<dbReference type="RefSeq" id="WP_120356063.1">
    <property type="nucleotide sequence ID" value="NZ_RAQO01000009.1"/>
</dbReference>
<dbReference type="EMBL" id="RAQO01000009">
    <property type="protein sequence ID" value="RKF14252.1"/>
    <property type="molecule type" value="Genomic_DNA"/>
</dbReference>
<evidence type="ECO:0000256" key="1">
    <source>
        <dbReference type="SAM" id="Phobius"/>
    </source>
</evidence>
<dbReference type="Proteomes" id="UP000286482">
    <property type="component" value="Unassembled WGS sequence"/>
</dbReference>
<organism evidence="2 3">
    <name type="scientific">Alginatibacterium sediminis</name>
    <dbReference type="NCBI Taxonomy" id="2164068"/>
    <lineage>
        <taxon>Bacteria</taxon>
        <taxon>Pseudomonadati</taxon>
        <taxon>Pseudomonadota</taxon>
        <taxon>Gammaproteobacteria</taxon>
        <taxon>Alteromonadales</taxon>
        <taxon>Alteromonadaceae</taxon>
        <taxon>Alginatibacterium</taxon>
    </lineage>
</organism>
<proteinExistence type="predicted"/>
<dbReference type="AlphaFoldDB" id="A0A420E6T2"/>
<evidence type="ECO:0000313" key="3">
    <source>
        <dbReference type="Proteomes" id="UP000286482"/>
    </source>
</evidence>
<keyword evidence="1" id="KW-1133">Transmembrane helix</keyword>
<keyword evidence="1" id="KW-0472">Membrane</keyword>
<protein>
    <submittedName>
        <fullName evidence="2">AzlD domain-containing protein</fullName>
    </submittedName>
</protein>
<reference evidence="2 3" key="1">
    <citation type="submission" date="2018-09" db="EMBL/GenBank/DDBJ databases">
        <authorList>
            <person name="Wang Z."/>
        </authorList>
    </citation>
    <scope>NUCLEOTIDE SEQUENCE [LARGE SCALE GENOMIC DNA]</scope>
    <source>
        <strain evidence="2 3">ALS 81</strain>
    </source>
</reference>
<accession>A0A420E6T2</accession>
<gene>
    <name evidence="2" type="ORF">DBZ36_16405</name>
</gene>
<feature type="transmembrane region" description="Helical" evidence="1">
    <location>
        <begin position="37"/>
        <end position="56"/>
    </location>
</feature>
<evidence type="ECO:0000313" key="2">
    <source>
        <dbReference type="EMBL" id="RKF14252.1"/>
    </source>
</evidence>
<dbReference type="OrthoDB" id="8942869at2"/>
<feature type="transmembrane region" description="Helical" evidence="1">
    <location>
        <begin position="6"/>
        <end position="25"/>
    </location>
</feature>
<keyword evidence="1" id="KW-0812">Transmembrane</keyword>
<feature type="transmembrane region" description="Helical" evidence="1">
    <location>
        <begin position="62"/>
        <end position="81"/>
    </location>
</feature>
<dbReference type="InterPro" id="IPR008407">
    <property type="entry name" value="Brnchd-chn_aa_trnsp_AzlD"/>
</dbReference>
<comment type="caution">
    <text evidence="2">The sequence shown here is derived from an EMBL/GenBank/DDBJ whole genome shotgun (WGS) entry which is preliminary data.</text>
</comment>
<dbReference type="Pfam" id="PF05437">
    <property type="entry name" value="AzlD"/>
    <property type="match status" value="1"/>
</dbReference>
<name>A0A420E6T2_9ALTE</name>
<sequence length="105" mass="12147">MQEFWLILGMFLVTFGIRYVMFAFANSLKFSPRLEQALRYVPPTVLTAIIVPAVLYPHGEFFLSWRNPYLLAAIISIVLAFKTRDLLKTIAIGMLIFFILRYLLA</sequence>